<comment type="caution">
    <text evidence="6">The sequence shown here is derived from an EMBL/GenBank/DDBJ whole genome shotgun (WGS) entry which is preliminary data.</text>
</comment>
<evidence type="ECO:0000256" key="2">
    <source>
        <dbReference type="ARBA" id="ARBA00011245"/>
    </source>
</evidence>
<dbReference type="PROSITE" id="PS51462">
    <property type="entry name" value="NUDIX"/>
    <property type="match status" value="1"/>
</dbReference>
<proteinExistence type="inferred from homology"/>
<evidence type="ECO:0000256" key="3">
    <source>
        <dbReference type="ARBA" id="ARBA00015552"/>
    </source>
</evidence>
<dbReference type="Proteomes" id="UP000316649">
    <property type="component" value="Unassembled WGS sequence"/>
</dbReference>
<comment type="subunit">
    <text evidence="2 4">Monomer.</text>
</comment>
<dbReference type="RefSeq" id="WP_144359278.1">
    <property type="nucleotide sequence ID" value="NZ_VMNH01000013.1"/>
</dbReference>
<protein>
    <recommendedName>
        <fullName evidence="3 4">Phosphatase NudJ</fullName>
        <ecNumber evidence="4">3.6.1.-</ecNumber>
    </recommendedName>
</protein>
<dbReference type="GO" id="GO:0017111">
    <property type="term" value="F:ribonucleoside triphosphate phosphatase activity"/>
    <property type="evidence" value="ECO:0007669"/>
    <property type="project" value="InterPro"/>
</dbReference>
<dbReference type="OrthoDB" id="8594221at2"/>
<dbReference type="CDD" id="cd03675">
    <property type="entry name" value="NUDIX_Hydrolase"/>
    <property type="match status" value="1"/>
</dbReference>
<organism evidence="6 7">
    <name type="scientific">Sedimenticola selenatireducens</name>
    <dbReference type="NCBI Taxonomy" id="191960"/>
    <lineage>
        <taxon>Bacteria</taxon>
        <taxon>Pseudomonadati</taxon>
        <taxon>Pseudomonadota</taxon>
        <taxon>Gammaproteobacteria</taxon>
        <taxon>Chromatiales</taxon>
        <taxon>Sedimenticolaceae</taxon>
        <taxon>Sedimenticola</taxon>
    </lineage>
</organism>
<gene>
    <name evidence="4" type="primary">nudJ</name>
    <name evidence="6" type="ORF">FHP88_11815</name>
</gene>
<comment type="cofactor">
    <cofactor evidence="4">
        <name>Mg(2+)</name>
        <dbReference type="ChEBI" id="CHEBI:18420"/>
    </cofactor>
</comment>
<sequence length="149" mass="16945">MIWTPHTTVASVIEKEGRFLMIEELNSNGEAVINQPAGHLEEAESLIDAVIRETREETAWGFTPESLIGIYRWQVPPAEATYLRFCFHGSCHDHQPHLPLDEGILGTVWLTRDELTEHADRLRSPMVLRCVDDFLAGHRYPLALISDLD</sequence>
<dbReference type="PANTHER" id="PTHR43222:SF11">
    <property type="entry name" value="PHOSPHATASE NUDJ"/>
    <property type="match status" value="1"/>
</dbReference>
<dbReference type="InterPro" id="IPR015797">
    <property type="entry name" value="NUDIX_hydrolase-like_dom_sf"/>
</dbReference>
<keyword evidence="7" id="KW-1185">Reference proteome</keyword>
<keyword evidence="4 6" id="KW-0378">Hydrolase</keyword>
<comment type="similarity">
    <text evidence="1 4">Belongs to the Nudix hydrolase family. NudJ subfamily.</text>
</comment>
<evidence type="ECO:0000313" key="7">
    <source>
        <dbReference type="Proteomes" id="UP000316649"/>
    </source>
</evidence>
<dbReference type="PANTHER" id="PTHR43222">
    <property type="entry name" value="NUDIX HYDROLASE 23"/>
    <property type="match status" value="1"/>
</dbReference>
<dbReference type="GO" id="GO:0004787">
    <property type="term" value="F:thiamine diphosphate phosphatase activity"/>
    <property type="evidence" value="ECO:0007669"/>
    <property type="project" value="InterPro"/>
</dbReference>
<dbReference type="InterPro" id="IPR033713">
    <property type="entry name" value="NudJ"/>
</dbReference>
<dbReference type="EMBL" id="VMNH01000013">
    <property type="protein sequence ID" value="TVO73556.1"/>
    <property type="molecule type" value="Genomic_DNA"/>
</dbReference>
<dbReference type="AlphaFoldDB" id="A0A557S829"/>
<dbReference type="SUPFAM" id="SSF55811">
    <property type="entry name" value="Nudix"/>
    <property type="match status" value="1"/>
</dbReference>
<evidence type="ECO:0000313" key="6">
    <source>
        <dbReference type="EMBL" id="TVO73556.1"/>
    </source>
</evidence>
<evidence type="ECO:0000259" key="5">
    <source>
        <dbReference type="PROSITE" id="PS51462"/>
    </source>
</evidence>
<dbReference type="EC" id="3.6.1.-" evidence="4"/>
<dbReference type="Pfam" id="PF00293">
    <property type="entry name" value="NUDIX"/>
    <property type="match status" value="1"/>
</dbReference>
<reference evidence="6 7" key="1">
    <citation type="submission" date="2019-07" db="EMBL/GenBank/DDBJ databases">
        <title>The pathways for chlorine oxyanion respiration interact through the shared metabolite chlorate.</title>
        <authorList>
            <person name="Barnum T.P."/>
            <person name="Cheng Y."/>
            <person name="Hill K.A."/>
            <person name="Lucas L.N."/>
            <person name="Carlson H.K."/>
            <person name="Coates J.D."/>
        </authorList>
    </citation>
    <scope>NUCLEOTIDE SEQUENCE [LARGE SCALE GENOMIC DNA]</scope>
    <source>
        <strain evidence="6 7">BK-1</strain>
    </source>
</reference>
<keyword evidence="4" id="KW-0460">Magnesium</keyword>
<dbReference type="GO" id="GO:0017110">
    <property type="term" value="F:nucleoside diphosphate phosphatase activity"/>
    <property type="evidence" value="ECO:0007669"/>
    <property type="project" value="InterPro"/>
</dbReference>
<evidence type="ECO:0000256" key="4">
    <source>
        <dbReference type="RuleBase" id="RU364043"/>
    </source>
</evidence>
<name>A0A557S829_9GAMM</name>
<accession>A0A557S829</accession>
<dbReference type="InterPro" id="IPR000086">
    <property type="entry name" value="NUDIX_hydrolase_dom"/>
</dbReference>
<dbReference type="Gene3D" id="3.90.79.10">
    <property type="entry name" value="Nucleoside Triphosphate Pyrophosphohydrolase"/>
    <property type="match status" value="1"/>
</dbReference>
<evidence type="ECO:0000256" key="1">
    <source>
        <dbReference type="ARBA" id="ARBA00007608"/>
    </source>
</evidence>
<feature type="domain" description="Nudix hydrolase" evidence="5">
    <location>
        <begin position="4"/>
        <end position="132"/>
    </location>
</feature>